<name>W9R5R3_9ROSA</name>
<protein>
    <submittedName>
        <fullName evidence="1">Uncharacterized protein</fullName>
    </submittedName>
</protein>
<evidence type="ECO:0000313" key="2">
    <source>
        <dbReference type="Proteomes" id="UP000030645"/>
    </source>
</evidence>
<reference evidence="2" key="1">
    <citation type="submission" date="2013-01" db="EMBL/GenBank/DDBJ databases">
        <title>Draft Genome Sequence of a Mulberry Tree, Morus notabilis C.K. Schneid.</title>
        <authorList>
            <person name="He N."/>
            <person name="Zhao S."/>
        </authorList>
    </citation>
    <scope>NUCLEOTIDE SEQUENCE</scope>
</reference>
<gene>
    <name evidence="1" type="ORF">L484_011447</name>
</gene>
<sequence>MKATTKKGRNIGISLAPLFNYNRRRSFGLFATETKHILASQWRCDNGVLPETRAAK</sequence>
<accession>W9R5R3</accession>
<evidence type="ECO:0000313" key="1">
    <source>
        <dbReference type="EMBL" id="EXB72447.1"/>
    </source>
</evidence>
<proteinExistence type="predicted"/>
<dbReference type="Proteomes" id="UP000030645">
    <property type="component" value="Unassembled WGS sequence"/>
</dbReference>
<dbReference type="EMBL" id="KE344625">
    <property type="protein sequence ID" value="EXB72447.1"/>
    <property type="molecule type" value="Genomic_DNA"/>
</dbReference>
<organism evidence="1 2">
    <name type="scientific">Morus notabilis</name>
    <dbReference type="NCBI Taxonomy" id="981085"/>
    <lineage>
        <taxon>Eukaryota</taxon>
        <taxon>Viridiplantae</taxon>
        <taxon>Streptophyta</taxon>
        <taxon>Embryophyta</taxon>
        <taxon>Tracheophyta</taxon>
        <taxon>Spermatophyta</taxon>
        <taxon>Magnoliopsida</taxon>
        <taxon>eudicotyledons</taxon>
        <taxon>Gunneridae</taxon>
        <taxon>Pentapetalae</taxon>
        <taxon>rosids</taxon>
        <taxon>fabids</taxon>
        <taxon>Rosales</taxon>
        <taxon>Moraceae</taxon>
        <taxon>Moreae</taxon>
        <taxon>Morus</taxon>
    </lineage>
</organism>
<dbReference type="AlphaFoldDB" id="W9R5R3"/>
<keyword evidence="2" id="KW-1185">Reference proteome</keyword>